<dbReference type="RefSeq" id="WP_317945071.1">
    <property type="nucleotide sequence ID" value="NZ_JAUBDI010000014.1"/>
</dbReference>
<keyword evidence="3" id="KW-1185">Reference proteome</keyword>
<gene>
    <name evidence="2" type="ORF">QT711_13475</name>
</gene>
<proteinExistence type="predicted"/>
<feature type="transmembrane region" description="Helical" evidence="1">
    <location>
        <begin position="87"/>
        <end position="107"/>
    </location>
</feature>
<comment type="caution">
    <text evidence="2">The sequence shown here is derived from an EMBL/GenBank/DDBJ whole genome shotgun (WGS) entry which is preliminary data.</text>
</comment>
<organism evidence="2 3">
    <name type="scientific">Sporosarcina saromensis</name>
    <dbReference type="NCBI Taxonomy" id="359365"/>
    <lineage>
        <taxon>Bacteria</taxon>
        <taxon>Bacillati</taxon>
        <taxon>Bacillota</taxon>
        <taxon>Bacilli</taxon>
        <taxon>Bacillales</taxon>
        <taxon>Caryophanaceae</taxon>
        <taxon>Sporosarcina</taxon>
    </lineage>
</organism>
<evidence type="ECO:0000313" key="3">
    <source>
        <dbReference type="Proteomes" id="UP001282284"/>
    </source>
</evidence>
<feature type="transmembrane region" description="Helical" evidence="1">
    <location>
        <begin position="114"/>
        <end position="134"/>
    </location>
</feature>
<evidence type="ECO:0000313" key="2">
    <source>
        <dbReference type="EMBL" id="MDW0114201.1"/>
    </source>
</evidence>
<reference evidence="2 3" key="1">
    <citation type="submission" date="2023-06" db="EMBL/GenBank/DDBJ databases">
        <title>Sporosarcina sp. nov., isolated from Korean traditional fermented seafood 'Jeotgal'.</title>
        <authorList>
            <person name="Yang A.I."/>
            <person name="Shin N.-R."/>
        </authorList>
    </citation>
    <scope>NUCLEOTIDE SEQUENCE [LARGE SCALE GENOMIC DNA]</scope>
    <source>
        <strain evidence="2 3">KCTC13119</strain>
    </source>
</reference>
<protein>
    <recommendedName>
        <fullName evidence="4">DUF4064 domain-containing protein</fullName>
    </recommendedName>
</protein>
<name>A0ABU4GB27_9BACL</name>
<accession>A0ABU4GB27</accession>
<evidence type="ECO:0000256" key="1">
    <source>
        <dbReference type="SAM" id="Phobius"/>
    </source>
</evidence>
<evidence type="ECO:0008006" key="4">
    <source>
        <dbReference type="Google" id="ProtNLM"/>
    </source>
</evidence>
<keyword evidence="1" id="KW-1133">Transmembrane helix</keyword>
<feature type="transmembrane region" description="Helical" evidence="1">
    <location>
        <begin position="18"/>
        <end position="41"/>
    </location>
</feature>
<dbReference type="Proteomes" id="UP001282284">
    <property type="component" value="Unassembled WGS sequence"/>
</dbReference>
<keyword evidence="1" id="KW-0472">Membrane</keyword>
<dbReference type="EMBL" id="JAUBDI010000014">
    <property type="protein sequence ID" value="MDW0114201.1"/>
    <property type="molecule type" value="Genomic_DNA"/>
</dbReference>
<sequence>MIIIETVVKVQRGNKKEWWILIVTLLALLLFFLLTHFLSIYPGGYSFDKQSGEVLIGKGADIQRVALSTNNELKIALLESEIIYLKTLWYVGLLFTATCLIGTLTFRRLKLKKVILLTASIYVVLAILLSISYANTLFSIESLINNLIK</sequence>
<keyword evidence="1" id="KW-0812">Transmembrane</keyword>